<dbReference type="Pfam" id="PF00754">
    <property type="entry name" value="F5_F8_type_C"/>
    <property type="match status" value="1"/>
</dbReference>
<dbReference type="Pfam" id="PF21910">
    <property type="entry name" value="GH85_C"/>
    <property type="match status" value="1"/>
</dbReference>
<keyword evidence="5" id="KW-1185">Reference proteome</keyword>
<evidence type="ECO:0000313" key="4">
    <source>
        <dbReference type="EMBL" id="BEG99486.1"/>
    </source>
</evidence>
<dbReference type="InterPro" id="IPR054110">
    <property type="entry name" value="EndoD-like_D2"/>
</dbReference>
<evidence type="ECO:0000259" key="3">
    <source>
        <dbReference type="PROSITE" id="PS50093"/>
    </source>
</evidence>
<dbReference type="RefSeq" id="WP_353330063.1">
    <property type="nucleotide sequence ID" value="NZ_AP028055.1"/>
</dbReference>
<sequence length="1445" mass="157377">MNLKKLLTFLVVFLAIVSFSRAQQPYGGCWHPDYIKGWTPEKDPDAKFNRSKVPLKPRFKDATVKANQYQFYDGKVTACLTMNPMCSQTPSQDANNFVGYNPTYWQYMDILVWWGGSAGEGIITPPSAPVTDIAHMNGVKVLGNIFFPPTAYGGQVAWVTQMLTKESDGSYPYAKKLYDIAKYYGFDGWFINSESGGSSASDWAAFVAYFDKCAADDGNTQMEMQYYDMGTSASSVIDILKVHGASFFANYGSASSSTISSNKSACAGAGISSDDFFSKVYHGIECAQGGIGGNAGGFQACFPSTGHAGSIDLFNPEEGIWKQVVKDVLGTNDASGAKAYDLMKTVFSNEARFWVNLANDPSNTTARSSSTSWPGFANALMERSTIQEKPFVTSFSTGLGKYRFVNGEKRGTQDWYHRGMQNIMPTWRWWIESTVANEISVNLNWDDAYNMGTSLLVKGKLSAGVDHLTRLYKTKIVANAGDKLQLVYKTNTANSMEFKLAVSEDANAFVTFPVTETSTNNGWSIATIDLSSLAGKTISVIALNFKSVSEIADYQSTLGQLSVVGGSYKPAAETVSNLTAQNELTQTVSDVRLTWDAPASSEIDHYNVYFEKNGIKSLVGQTRDEGYYIPKFDRTSSSETSVKAYVTAVTKDMNEGSEVALQLNYPTISLPAVQLKAMKTLVKVGEEVAVVARATNFPEKYTWTVPENAQLTRQSQDTAFFKFNAAGKYNIKVNVANSVGSTDELIESLIDVSDSKSLQIVSVGKTIKSYSGALSPEVPSNIIDGVEVPSDVHGKWCIGGAKSHWVIIDLKEMFNIYRFRIFDCGNKENYSDNFQNFKIELSNDGENWNEVLNEKNRPENTKDDYIKPTVARYVRFTPYSDELAITIRVWEFEVFGIQGNLSLASPAMQTVNINSTSSMKVAYSLGGDPKDANFKFAVTSSDPNVVAVSNVTNDEDNLSFDMSGKTTGKAEITVSFTNGIWTKENKFVTRVVDPENMNVLSGIIPTISTGTSYLEKNNETATTGAIGAKGITDDNEGTWWSGAYKSGGTTNTLTFSLGASYKISSLRSLFYKHSYFAIPSKMIVYASTTTDEESQYEEVANFSSNITEDMDIIPSSAFYAKYIKFVFNTTSYYSVSLKELSAMGKKEDSPAPTTKKVFTPISVTGFDADVIAENLPSAQYTSDKLDDQGWNFYSAAVKATGSLPNDGKVTTLKGVNYLFAPYSGNNAAMLKESTSVKTLTTAPFTAQAIYLLGTSANGVSTVKVILTYSDGTESSASDVSFSDWYGDTSGTAVSGLDRIIRAAASGYTADQFDGRSSFRMFEGRVAADPAKEVTGIKIQRSSSSGYPIIFAVSKETIESINTGISNPASQSLKVYPNPIRNGQILSVESADAESVQLVSLQGSVLYQQNITSTITEIPVNNLAPGIYLVMVKGSNGVSTSKVLVK</sequence>
<gene>
    <name evidence="4" type="ORF">BSYN_17510</name>
</gene>
<name>A0ABM8IE80_9BACE</name>
<dbReference type="Pfam" id="PF03644">
    <property type="entry name" value="Glyco_hydro_85"/>
    <property type="match status" value="1"/>
</dbReference>
<feature type="signal peptide" evidence="1">
    <location>
        <begin position="1"/>
        <end position="22"/>
    </location>
</feature>
<dbReference type="InterPro" id="IPR013783">
    <property type="entry name" value="Ig-like_fold"/>
</dbReference>
<dbReference type="Gene3D" id="2.60.120.260">
    <property type="entry name" value="Galactose-binding domain-like"/>
    <property type="match status" value="3"/>
</dbReference>
<dbReference type="InterPro" id="IPR035986">
    <property type="entry name" value="PKD_dom_sf"/>
</dbReference>
<dbReference type="InterPro" id="IPR000601">
    <property type="entry name" value="PKD_dom"/>
</dbReference>
<feature type="chain" id="PRO_5046374355" description="Mannosyl-glycoprotein endo-beta-N-acetylglucosaminidase" evidence="1">
    <location>
        <begin position="23"/>
        <end position="1445"/>
    </location>
</feature>
<dbReference type="Proteomes" id="UP001496674">
    <property type="component" value="Chromosome"/>
</dbReference>
<dbReference type="PANTHER" id="PTHR13246">
    <property type="entry name" value="ENDO BETA N-ACETYLGLUCOSAMINIDASE"/>
    <property type="match status" value="1"/>
</dbReference>
<dbReference type="InterPro" id="IPR000421">
    <property type="entry name" value="FA58C"/>
</dbReference>
<dbReference type="InterPro" id="IPR008979">
    <property type="entry name" value="Galactose-bd-like_sf"/>
</dbReference>
<dbReference type="Pfam" id="PF00801">
    <property type="entry name" value="PKD"/>
    <property type="match status" value="1"/>
</dbReference>
<feature type="domain" description="PKD" evidence="3">
    <location>
        <begin position="671"/>
        <end position="742"/>
    </location>
</feature>
<feature type="domain" description="F5/8 type C" evidence="2">
    <location>
        <begin position="992"/>
        <end position="1145"/>
    </location>
</feature>
<proteinExistence type="predicted"/>
<dbReference type="InterPro" id="IPR026444">
    <property type="entry name" value="Secre_tail"/>
</dbReference>
<reference evidence="4 5" key="1">
    <citation type="submission" date="2023-04" db="EMBL/GenBank/DDBJ databases">
        <title>Draft genome sequence of acteroides sedimenti strain YN3PY1.</title>
        <authorList>
            <person name="Yoshida N."/>
        </authorList>
    </citation>
    <scope>NUCLEOTIDE SEQUENCE [LARGE SCALE GENOMIC DNA]</scope>
    <source>
        <strain evidence="4 5">YN3PY1</strain>
    </source>
</reference>
<dbReference type="PANTHER" id="PTHR13246:SF1">
    <property type="entry name" value="CYTOSOLIC ENDO-BETA-N-ACETYLGLUCOSAMINIDASE"/>
    <property type="match status" value="1"/>
</dbReference>
<organism evidence="4 5">
    <name type="scientific">Bacteroides sedimenti</name>
    <dbReference type="NCBI Taxonomy" id="2136147"/>
    <lineage>
        <taxon>Bacteria</taxon>
        <taxon>Pseudomonadati</taxon>
        <taxon>Bacteroidota</taxon>
        <taxon>Bacteroidia</taxon>
        <taxon>Bacteroidales</taxon>
        <taxon>Bacteroidaceae</taxon>
        <taxon>Bacteroides</taxon>
    </lineage>
</organism>
<dbReference type="Gene3D" id="3.20.20.80">
    <property type="entry name" value="Glycosidases"/>
    <property type="match status" value="1"/>
</dbReference>
<protein>
    <recommendedName>
        <fullName evidence="6">Mannosyl-glycoprotein endo-beta-N-acetylglucosaminidase</fullName>
    </recommendedName>
</protein>
<dbReference type="PROSITE" id="PS50022">
    <property type="entry name" value="FA58C_3"/>
    <property type="match status" value="2"/>
</dbReference>
<dbReference type="InterPro" id="IPR005201">
    <property type="entry name" value="TIM_ENGase"/>
</dbReference>
<evidence type="ECO:0000313" key="5">
    <source>
        <dbReference type="Proteomes" id="UP001496674"/>
    </source>
</evidence>
<feature type="domain" description="F5/8 type C" evidence="2">
    <location>
        <begin position="796"/>
        <end position="897"/>
    </location>
</feature>
<keyword evidence="1" id="KW-0732">Signal</keyword>
<accession>A0ABM8IE80</accession>
<dbReference type="SUPFAM" id="SSF49299">
    <property type="entry name" value="PKD domain"/>
    <property type="match status" value="1"/>
</dbReference>
<evidence type="ECO:0008006" key="6">
    <source>
        <dbReference type="Google" id="ProtNLM"/>
    </source>
</evidence>
<dbReference type="PROSITE" id="PS50093">
    <property type="entry name" value="PKD"/>
    <property type="match status" value="1"/>
</dbReference>
<evidence type="ECO:0000256" key="1">
    <source>
        <dbReference type="SAM" id="SignalP"/>
    </source>
</evidence>
<dbReference type="SUPFAM" id="SSF49785">
    <property type="entry name" value="Galactose-binding domain-like"/>
    <property type="match status" value="2"/>
</dbReference>
<dbReference type="Gene3D" id="2.60.40.10">
    <property type="entry name" value="Immunoglobulins"/>
    <property type="match status" value="1"/>
</dbReference>
<dbReference type="Pfam" id="PF18962">
    <property type="entry name" value="Por_Secre_tail"/>
    <property type="match status" value="1"/>
</dbReference>
<evidence type="ECO:0000259" key="2">
    <source>
        <dbReference type="PROSITE" id="PS50022"/>
    </source>
</evidence>
<dbReference type="NCBIfam" id="TIGR04183">
    <property type="entry name" value="Por_Secre_tail"/>
    <property type="match status" value="1"/>
</dbReference>
<dbReference type="InterPro" id="IPR032979">
    <property type="entry name" value="ENGase"/>
</dbReference>
<dbReference type="EMBL" id="AP028055">
    <property type="protein sequence ID" value="BEG99486.1"/>
    <property type="molecule type" value="Genomic_DNA"/>
</dbReference>